<dbReference type="OrthoDB" id="2367722at2759"/>
<evidence type="ECO:0000256" key="1">
    <source>
        <dbReference type="ARBA" id="ARBA00022679"/>
    </source>
</evidence>
<dbReference type="InterPro" id="IPR000719">
    <property type="entry name" value="Prot_kinase_dom"/>
</dbReference>
<keyword evidence="2" id="KW-0547">Nucleotide-binding</keyword>
<dbReference type="PANTHER" id="PTHR44329:SF288">
    <property type="entry name" value="MITOGEN-ACTIVATED PROTEIN KINASE KINASE KINASE 20"/>
    <property type="match status" value="1"/>
</dbReference>
<dbReference type="PROSITE" id="PS50011">
    <property type="entry name" value="PROTEIN_KINASE_DOM"/>
    <property type="match status" value="1"/>
</dbReference>
<dbReference type="GO" id="GO:0004674">
    <property type="term" value="F:protein serine/threonine kinase activity"/>
    <property type="evidence" value="ECO:0007669"/>
    <property type="project" value="TreeGrafter"/>
</dbReference>
<dbReference type="PANTHER" id="PTHR44329">
    <property type="entry name" value="SERINE/THREONINE-PROTEIN KINASE TNNI3K-RELATED"/>
    <property type="match status" value="1"/>
</dbReference>
<dbReference type="Proteomes" id="UP000265703">
    <property type="component" value="Unassembled WGS sequence"/>
</dbReference>
<keyword evidence="1" id="KW-0808">Transferase</keyword>
<evidence type="ECO:0000313" key="7">
    <source>
        <dbReference type="Proteomes" id="UP000265703"/>
    </source>
</evidence>
<keyword evidence="3 6" id="KW-0418">Kinase</keyword>
<dbReference type="EMBL" id="QKYT01000531">
    <property type="protein sequence ID" value="RIA83945.1"/>
    <property type="molecule type" value="Genomic_DNA"/>
</dbReference>
<organism evidence="6 7">
    <name type="scientific">Glomus cerebriforme</name>
    <dbReference type="NCBI Taxonomy" id="658196"/>
    <lineage>
        <taxon>Eukaryota</taxon>
        <taxon>Fungi</taxon>
        <taxon>Fungi incertae sedis</taxon>
        <taxon>Mucoromycota</taxon>
        <taxon>Glomeromycotina</taxon>
        <taxon>Glomeromycetes</taxon>
        <taxon>Glomerales</taxon>
        <taxon>Glomeraceae</taxon>
        <taxon>Glomus</taxon>
    </lineage>
</organism>
<evidence type="ECO:0000256" key="4">
    <source>
        <dbReference type="ARBA" id="ARBA00022840"/>
    </source>
</evidence>
<dbReference type="InterPro" id="IPR051681">
    <property type="entry name" value="Ser/Thr_Kinases-Pseudokinases"/>
</dbReference>
<proteinExistence type="predicted"/>
<dbReference type="InterPro" id="IPR001245">
    <property type="entry name" value="Ser-Thr/Tyr_kinase_cat_dom"/>
</dbReference>
<dbReference type="Gene3D" id="1.10.510.10">
    <property type="entry name" value="Transferase(Phosphotransferase) domain 1"/>
    <property type="match status" value="1"/>
</dbReference>
<comment type="caution">
    <text evidence="6">The sequence shown here is derived from an EMBL/GenBank/DDBJ whole genome shotgun (WGS) entry which is preliminary data.</text>
</comment>
<evidence type="ECO:0000256" key="2">
    <source>
        <dbReference type="ARBA" id="ARBA00022741"/>
    </source>
</evidence>
<feature type="non-terminal residue" evidence="6">
    <location>
        <position position="1"/>
    </location>
</feature>
<gene>
    <name evidence="6" type="ORF">C1645_442747</name>
</gene>
<keyword evidence="7" id="KW-1185">Reference proteome</keyword>
<reference evidence="6 7" key="1">
    <citation type="submission" date="2018-06" db="EMBL/GenBank/DDBJ databases">
        <title>Comparative genomics reveals the genomic features of Rhizophagus irregularis, R. cerebriforme, R. diaphanum and Gigaspora rosea, and their symbiotic lifestyle signature.</title>
        <authorList>
            <person name="Morin E."/>
            <person name="San Clemente H."/>
            <person name="Chen E.C.H."/>
            <person name="De La Providencia I."/>
            <person name="Hainaut M."/>
            <person name="Kuo A."/>
            <person name="Kohler A."/>
            <person name="Murat C."/>
            <person name="Tang N."/>
            <person name="Roy S."/>
            <person name="Loubradou J."/>
            <person name="Henrissat B."/>
            <person name="Grigoriev I.V."/>
            <person name="Corradi N."/>
            <person name="Roux C."/>
            <person name="Martin F.M."/>
        </authorList>
    </citation>
    <scope>NUCLEOTIDE SEQUENCE [LARGE SCALE GENOMIC DNA]</scope>
    <source>
        <strain evidence="6 7">DAOM 227022</strain>
    </source>
</reference>
<evidence type="ECO:0000259" key="5">
    <source>
        <dbReference type="PROSITE" id="PS50011"/>
    </source>
</evidence>
<dbReference type="Pfam" id="PF07714">
    <property type="entry name" value="PK_Tyr_Ser-Thr"/>
    <property type="match status" value="1"/>
</dbReference>
<dbReference type="AlphaFoldDB" id="A0A397SID1"/>
<evidence type="ECO:0000313" key="6">
    <source>
        <dbReference type="EMBL" id="RIA83945.1"/>
    </source>
</evidence>
<protein>
    <submittedName>
        <fullName evidence="6">Kinase-like domain-containing protein</fullName>
    </submittedName>
</protein>
<keyword evidence="4" id="KW-0067">ATP-binding</keyword>
<sequence length="263" mass="31154">DLHNYLQRNFTDITWNKQKLYFLWQILEGLETIHNAEFIHRDIHSGNILFDNYIDYYKIRQRRHQWKIGDLGLSQPANNTSSNNEIYGVIPYIAPEIFRGSAFSKESDIYSMGMIIWEFTTGCKPFANVEHDHILIYKILNGVRPEITEDTPECYADLMKSCWNSDPKKRPSIKKIRNTFGSWFFKNKNREQFDQAEIKRNELISSKKLGPEFIEKPHSKAIYTSRPLNSLISKYSSINSSLKGLYYKYLISFLSKYIKFHFF</sequence>
<evidence type="ECO:0000256" key="3">
    <source>
        <dbReference type="ARBA" id="ARBA00022777"/>
    </source>
</evidence>
<name>A0A397SID1_9GLOM</name>
<dbReference type="GO" id="GO:0005524">
    <property type="term" value="F:ATP binding"/>
    <property type="evidence" value="ECO:0007669"/>
    <property type="project" value="UniProtKB-KW"/>
</dbReference>
<dbReference type="InterPro" id="IPR011009">
    <property type="entry name" value="Kinase-like_dom_sf"/>
</dbReference>
<accession>A0A397SID1</accession>
<dbReference type="SUPFAM" id="SSF56112">
    <property type="entry name" value="Protein kinase-like (PK-like)"/>
    <property type="match status" value="1"/>
</dbReference>
<feature type="domain" description="Protein kinase" evidence="5">
    <location>
        <begin position="1"/>
        <end position="184"/>
    </location>
</feature>